<dbReference type="InterPro" id="IPR029058">
    <property type="entry name" value="AB_hydrolase_fold"/>
</dbReference>
<protein>
    <submittedName>
        <fullName evidence="6">Alpha/beta fold hydrolase</fullName>
    </submittedName>
</protein>
<feature type="region of interest" description="Disordered" evidence="2">
    <location>
        <begin position="23"/>
        <end position="55"/>
    </location>
</feature>
<dbReference type="InterPro" id="IPR053145">
    <property type="entry name" value="AB_hydrolase_Est10"/>
</dbReference>
<gene>
    <name evidence="6" type="ORF">IAC80_01895</name>
</gene>
<dbReference type="Gene3D" id="3.10.450.590">
    <property type="match status" value="1"/>
</dbReference>
<organism evidence="6 7">
    <name type="scientific">Candidatus Merdiplasma excrementigallinarum</name>
    <dbReference type="NCBI Taxonomy" id="2840864"/>
    <lineage>
        <taxon>Bacteria</taxon>
        <taxon>Bacillati</taxon>
        <taxon>Bacillota</taxon>
        <taxon>Clostridia</taxon>
        <taxon>Lachnospirales</taxon>
        <taxon>Lachnospiraceae</taxon>
        <taxon>Lachnospiraceae incertae sedis</taxon>
        <taxon>Candidatus Merdiplasma</taxon>
    </lineage>
</organism>
<dbReference type="EMBL" id="DVOS01000022">
    <property type="protein sequence ID" value="HIV22671.1"/>
    <property type="molecule type" value="Genomic_DNA"/>
</dbReference>
<dbReference type="Proteomes" id="UP000886889">
    <property type="component" value="Unassembled WGS sequence"/>
</dbReference>
<evidence type="ECO:0000313" key="7">
    <source>
        <dbReference type="Proteomes" id="UP000886889"/>
    </source>
</evidence>
<evidence type="ECO:0000259" key="5">
    <source>
        <dbReference type="Pfam" id="PF13026"/>
    </source>
</evidence>
<dbReference type="PANTHER" id="PTHR43265:SF1">
    <property type="entry name" value="ESTERASE ESTD"/>
    <property type="match status" value="1"/>
</dbReference>
<feature type="domain" description="AB hydrolase-1" evidence="4">
    <location>
        <begin position="183"/>
        <end position="308"/>
    </location>
</feature>
<feature type="domain" description="DUF3887" evidence="5">
    <location>
        <begin position="59"/>
        <end position="134"/>
    </location>
</feature>
<dbReference type="GO" id="GO:0052689">
    <property type="term" value="F:carboxylic ester hydrolase activity"/>
    <property type="evidence" value="ECO:0007669"/>
    <property type="project" value="TreeGrafter"/>
</dbReference>
<feature type="chain" id="PRO_5039432848" evidence="3">
    <location>
        <begin position="27"/>
        <end position="463"/>
    </location>
</feature>
<dbReference type="Pfam" id="PF13026">
    <property type="entry name" value="DUF3887"/>
    <property type="match status" value="1"/>
</dbReference>
<evidence type="ECO:0000313" key="6">
    <source>
        <dbReference type="EMBL" id="HIV22671.1"/>
    </source>
</evidence>
<dbReference type="AlphaFoldDB" id="A0A9D1NYA5"/>
<evidence type="ECO:0000259" key="4">
    <source>
        <dbReference type="Pfam" id="PF00561"/>
    </source>
</evidence>
<comment type="caution">
    <text evidence="6">The sequence shown here is derived from an EMBL/GenBank/DDBJ whole genome shotgun (WGS) entry which is preliminary data.</text>
</comment>
<keyword evidence="6" id="KW-0378">Hydrolase</keyword>
<dbReference type="Pfam" id="PF00561">
    <property type="entry name" value="Abhydrolase_1"/>
    <property type="match status" value="1"/>
</dbReference>
<reference evidence="6" key="1">
    <citation type="submission" date="2020-10" db="EMBL/GenBank/DDBJ databases">
        <authorList>
            <person name="Gilroy R."/>
        </authorList>
    </citation>
    <scope>NUCLEOTIDE SEQUENCE</scope>
    <source>
        <strain evidence="6">ChiBcec6-7307</strain>
    </source>
</reference>
<name>A0A9D1NYA5_9FIRM</name>
<dbReference type="SUPFAM" id="SSF53474">
    <property type="entry name" value="alpha/beta-Hydrolases"/>
    <property type="match status" value="1"/>
</dbReference>
<dbReference type="InterPro" id="IPR024981">
    <property type="entry name" value="DUF3887"/>
</dbReference>
<reference evidence="6" key="2">
    <citation type="journal article" date="2021" name="PeerJ">
        <title>Extensive microbial diversity within the chicken gut microbiome revealed by metagenomics and culture.</title>
        <authorList>
            <person name="Gilroy R."/>
            <person name="Ravi A."/>
            <person name="Getino M."/>
            <person name="Pursley I."/>
            <person name="Horton D.L."/>
            <person name="Alikhan N.F."/>
            <person name="Baker D."/>
            <person name="Gharbi K."/>
            <person name="Hall N."/>
            <person name="Watson M."/>
            <person name="Adriaenssens E.M."/>
            <person name="Foster-Nyarko E."/>
            <person name="Jarju S."/>
            <person name="Secka A."/>
            <person name="Antonio M."/>
            <person name="Oren A."/>
            <person name="Chaudhuri R.R."/>
            <person name="La Ragione R."/>
            <person name="Hildebrand F."/>
            <person name="Pallen M.J."/>
        </authorList>
    </citation>
    <scope>NUCLEOTIDE SEQUENCE</scope>
    <source>
        <strain evidence="6">ChiBcec6-7307</strain>
    </source>
</reference>
<dbReference type="InterPro" id="IPR000073">
    <property type="entry name" value="AB_hydrolase_1"/>
</dbReference>
<evidence type="ECO:0000256" key="1">
    <source>
        <dbReference type="SAM" id="Coils"/>
    </source>
</evidence>
<keyword evidence="1" id="KW-0175">Coiled coil</keyword>
<feature type="coiled-coil region" evidence="1">
    <location>
        <begin position="308"/>
        <end position="342"/>
    </location>
</feature>
<evidence type="ECO:0000256" key="2">
    <source>
        <dbReference type="SAM" id="MobiDB-lite"/>
    </source>
</evidence>
<accession>A0A9D1NYA5</accession>
<feature type="signal peptide" evidence="3">
    <location>
        <begin position="1"/>
        <end position="26"/>
    </location>
</feature>
<keyword evidence="3" id="KW-0732">Signal</keyword>
<proteinExistence type="predicted"/>
<evidence type="ECO:0000256" key="3">
    <source>
        <dbReference type="SAM" id="SignalP"/>
    </source>
</evidence>
<dbReference type="Gene3D" id="3.40.50.1820">
    <property type="entry name" value="alpha/beta hydrolase"/>
    <property type="match status" value="1"/>
</dbReference>
<dbReference type="PANTHER" id="PTHR43265">
    <property type="entry name" value="ESTERASE ESTD"/>
    <property type="match status" value="1"/>
</dbReference>
<sequence length="463" mass="49966">MKGLKKGCLAAAAAALLLAGSGAAVRAEEPPREAETEEQSGSLSDESLAEQGESLAVSMAEGSFEEAEALFSQEMKAQLPAGTMKAVWEQTVAGLGAYEDVYEVQESGGPAGDMVKVTLRYEQSGLNVLFTFTGGEISGLWLNYYNIPQEASSGEGYQEQEISIGEYELDGRLTLPEDAQNPPVVILIQGSGQSDMNETVGEAGNAPFRDLALGLAERGIATIRYNKRYYQYPEAAPADLTIQDEVLEDAAAAIAWAAECGLVDENRIIVLGHSLGGMLAPAIAAENPRVSAMISLAGSPRKLEDIMIDQNRDALENAGLSAEEVEEQMELVEAEAGRAREAKEGGTDIVLGAPESYWYSLNQIDGAQLALNLAVPMLFLQGEADFQVYADTDFAMWQDLLEEKEQASFRLYEGLNHMFMPSSGKRDVTEYDAPAHVEEQVLQDIADWIDSLQASGKENVNNR</sequence>